<sequence length="88" mass="9772">MLIELLNDGEEPILTLTTEILTGHIAVYHGDRIWRTEADPDWTLSETAQALIDLTQEADIPEDLRKLGIAALQNSASRPWFGMVSAIV</sequence>
<gene>
    <name evidence="1" type="ORF">LCGC14_2165400</name>
</gene>
<name>A0A0F9DRN7_9ZZZZ</name>
<organism evidence="1">
    <name type="scientific">marine sediment metagenome</name>
    <dbReference type="NCBI Taxonomy" id="412755"/>
    <lineage>
        <taxon>unclassified sequences</taxon>
        <taxon>metagenomes</taxon>
        <taxon>ecological metagenomes</taxon>
    </lineage>
</organism>
<proteinExistence type="predicted"/>
<evidence type="ECO:0000313" key="1">
    <source>
        <dbReference type="EMBL" id="KKL64399.1"/>
    </source>
</evidence>
<feature type="non-terminal residue" evidence="1">
    <location>
        <position position="1"/>
    </location>
</feature>
<dbReference type="AlphaFoldDB" id="A0A0F9DRN7"/>
<dbReference type="EMBL" id="LAZR01027858">
    <property type="protein sequence ID" value="KKL64399.1"/>
    <property type="molecule type" value="Genomic_DNA"/>
</dbReference>
<reference evidence="1" key="1">
    <citation type="journal article" date="2015" name="Nature">
        <title>Complex archaea that bridge the gap between prokaryotes and eukaryotes.</title>
        <authorList>
            <person name="Spang A."/>
            <person name="Saw J.H."/>
            <person name="Jorgensen S.L."/>
            <person name="Zaremba-Niedzwiedzka K."/>
            <person name="Martijn J."/>
            <person name="Lind A.E."/>
            <person name="van Eijk R."/>
            <person name="Schleper C."/>
            <person name="Guy L."/>
            <person name="Ettema T.J."/>
        </authorList>
    </citation>
    <scope>NUCLEOTIDE SEQUENCE</scope>
</reference>
<accession>A0A0F9DRN7</accession>
<protein>
    <submittedName>
        <fullName evidence="1">Uncharacterized protein</fullName>
    </submittedName>
</protein>
<comment type="caution">
    <text evidence="1">The sequence shown here is derived from an EMBL/GenBank/DDBJ whole genome shotgun (WGS) entry which is preliminary data.</text>
</comment>